<dbReference type="PANTHER" id="PTHR12962:SF1">
    <property type="entry name" value="COLD SHOCK DOMAIN-CONTAINING PROTEIN CG9705"/>
    <property type="match status" value="1"/>
</dbReference>
<dbReference type="GO" id="GO:0043488">
    <property type="term" value="P:regulation of mRNA stability"/>
    <property type="evidence" value="ECO:0007669"/>
    <property type="project" value="TreeGrafter"/>
</dbReference>
<gene>
    <name evidence="3" type="ordered locus">Strop_2070</name>
</gene>
<dbReference type="CDD" id="cd04458">
    <property type="entry name" value="CSP_CDS"/>
    <property type="match status" value="1"/>
</dbReference>
<dbReference type="Pfam" id="PF00313">
    <property type="entry name" value="CSD"/>
    <property type="match status" value="1"/>
</dbReference>
<reference evidence="4" key="1">
    <citation type="journal article" date="2007" name="Proc. Natl. Acad. Sci. U.S.A.">
        <title>Genome sequencing reveals complex secondary metabolome in the marine actinomycete Salinispora tropica.</title>
        <authorList>
            <person name="Udwary D.W."/>
            <person name="Zeigler L."/>
            <person name="Asolkar R.N."/>
            <person name="Singan V."/>
            <person name="Lapidus A."/>
            <person name="Fenical W."/>
            <person name="Jensen P.R."/>
            <person name="Moore B.S."/>
        </authorList>
    </citation>
    <scope>NUCLEOTIDE SEQUENCE [LARGE SCALE GENOMIC DNA]</scope>
    <source>
        <strain evidence="4">ATCC BAA-916 / DSM 44818 / CNB-440</strain>
    </source>
</reference>
<dbReference type="PRINTS" id="PR00050">
    <property type="entry name" value="COLDSHOCK"/>
</dbReference>
<protein>
    <submittedName>
        <fullName evidence="3">Cold-shock DNA-binding protein family</fullName>
    </submittedName>
</protein>
<keyword evidence="1" id="KW-0597">Phosphoprotein</keyword>
<evidence type="ECO:0000256" key="1">
    <source>
        <dbReference type="ARBA" id="ARBA00022553"/>
    </source>
</evidence>
<dbReference type="InterPro" id="IPR052069">
    <property type="entry name" value="Ca-reg_mRNA-binding_domain"/>
</dbReference>
<dbReference type="SMART" id="SM00357">
    <property type="entry name" value="CSP"/>
    <property type="match status" value="1"/>
</dbReference>
<organism evidence="3 4">
    <name type="scientific">Salinispora tropica (strain ATCC BAA-916 / DSM 44818 / JCM 13857 / NBRC 105044 / CNB-440)</name>
    <dbReference type="NCBI Taxonomy" id="369723"/>
    <lineage>
        <taxon>Bacteria</taxon>
        <taxon>Bacillati</taxon>
        <taxon>Actinomycetota</taxon>
        <taxon>Actinomycetes</taxon>
        <taxon>Micromonosporales</taxon>
        <taxon>Micromonosporaceae</taxon>
        <taxon>Salinispora</taxon>
    </lineage>
</organism>
<dbReference type="KEGG" id="stp:Strop_2070"/>
<dbReference type="GO" id="GO:0003730">
    <property type="term" value="F:mRNA 3'-UTR binding"/>
    <property type="evidence" value="ECO:0007669"/>
    <property type="project" value="TreeGrafter"/>
</dbReference>
<evidence type="ECO:0000259" key="2">
    <source>
        <dbReference type="PROSITE" id="PS51857"/>
    </source>
</evidence>
<dbReference type="GO" id="GO:0005737">
    <property type="term" value="C:cytoplasm"/>
    <property type="evidence" value="ECO:0007669"/>
    <property type="project" value="TreeGrafter"/>
</dbReference>
<accession>A4X6M1</accession>
<dbReference type="SUPFAM" id="SSF50249">
    <property type="entry name" value="Nucleic acid-binding proteins"/>
    <property type="match status" value="1"/>
</dbReference>
<dbReference type="Gene3D" id="2.40.50.140">
    <property type="entry name" value="Nucleic acid-binding proteins"/>
    <property type="match status" value="1"/>
</dbReference>
<dbReference type="InterPro" id="IPR002059">
    <property type="entry name" value="CSP_DNA-bd"/>
</dbReference>
<evidence type="ECO:0000313" key="4">
    <source>
        <dbReference type="Proteomes" id="UP000000235"/>
    </source>
</evidence>
<dbReference type="eggNOG" id="COG1278">
    <property type="taxonomic scope" value="Bacteria"/>
</dbReference>
<dbReference type="PANTHER" id="PTHR12962">
    <property type="entry name" value="CALCIUM-REGULATED HEAT STABLE PROTEIN CRHSP-24-RELATED"/>
    <property type="match status" value="1"/>
</dbReference>
<dbReference type="GO" id="GO:0003677">
    <property type="term" value="F:DNA binding"/>
    <property type="evidence" value="ECO:0007669"/>
    <property type="project" value="UniProtKB-KW"/>
</dbReference>
<dbReference type="AlphaFoldDB" id="A4X6M1"/>
<dbReference type="Proteomes" id="UP000000235">
    <property type="component" value="Chromosome"/>
</dbReference>
<dbReference type="InterPro" id="IPR011129">
    <property type="entry name" value="CSD"/>
</dbReference>
<name>A4X6M1_SALTO</name>
<dbReference type="EMBL" id="CP000667">
    <property type="protein sequence ID" value="ABP54521.1"/>
    <property type="molecule type" value="Genomic_DNA"/>
</dbReference>
<dbReference type="STRING" id="369723.Strop_2070"/>
<evidence type="ECO:0000313" key="3">
    <source>
        <dbReference type="EMBL" id="ABP54521.1"/>
    </source>
</evidence>
<sequence length="137" mass="14782">MEKGTIVRFDDVRGYGFIAPFGGGDDVFVHANDFGDQRHAVAAGMRVSYEVVQSERGLKVASVVLETAPAAPNRSVPSRPQPLSDEDGECDVLAVEQFDSAVTELLLANVPTMTGAQIVEARRALVAMARQYGWVED</sequence>
<keyword evidence="3" id="KW-0238">DNA-binding</keyword>
<feature type="domain" description="CSD" evidence="2">
    <location>
        <begin position="1"/>
        <end position="65"/>
    </location>
</feature>
<proteinExistence type="predicted"/>
<dbReference type="PROSITE" id="PS51857">
    <property type="entry name" value="CSD_2"/>
    <property type="match status" value="1"/>
</dbReference>
<dbReference type="HOGENOM" id="CLU_1874275_0_0_11"/>
<dbReference type="PATRIC" id="fig|369723.5.peg.2122"/>
<dbReference type="InterPro" id="IPR012340">
    <property type="entry name" value="NA-bd_OB-fold"/>
</dbReference>
<keyword evidence="4" id="KW-1185">Reference proteome</keyword>